<keyword evidence="5" id="KW-0479">Metal-binding</keyword>
<dbReference type="Gene3D" id="3.30.2070.10">
    <property type="entry name" value="Formate dehydrogenase/DMSO reductase"/>
    <property type="match status" value="1"/>
</dbReference>
<dbReference type="Pfam" id="PF00384">
    <property type="entry name" value="Molybdopterin"/>
    <property type="match status" value="1"/>
</dbReference>
<dbReference type="AlphaFoldDB" id="A0A0P6XIZ1"/>
<dbReference type="InterPro" id="IPR006656">
    <property type="entry name" value="Mopterin_OxRdtase"/>
</dbReference>
<dbReference type="OrthoDB" id="9779457at2"/>
<evidence type="ECO:0000256" key="6">
    <source>
        <dbReference type="ARBA" id="ARBA00022729"/>
    </source>
</evidence>
<protein>
    <recommendedName>
        <fullName evidence="11">4Fe-4S Mo/W bis-MGD-type domain-containing protein</fullName>
    </recommendedName>
</protein>
<dbReference type="PANTHER" id="PTHR43742:SF9">
    <property type="entry name" value="TETRATHIONATE REDUCTASE SUBUNIT A"/>
    <property type="match status" value="1"/>
</dbReference>
<feature type="compositionally biased region" description="Basic and acidic residues" evidence="10">
    <location>
        <begin position="697"/>
        <end position="710"/>
    </location>
</feature>
<dbReference type="PROSITE" id="PS00932">
    <property type="entry name" value="MOLYBDOPTERIN_PROK_3"/>
    <property type="match status" value="1"/>
</dbReference>
<comment type="caution">
    <text evidence="12">The sequence shown here is derived from an EMBL/GenBank/DDBJ whole genome shotgun (WGS) entry which is preliminary data.</text>
</comment>
<proteinExistence type="inferred from homology"/>
<dbReference type="InterPro" id="IPR009010">
    <property type="entry name" value="Asp_de-COase-like_dom_sf"/>
</dbReference>
<keyword evidence="6" id="KW-0732">Signal</keyword>
<dbReference type="InterPro" id="IPR006963">
    <property type="entry name" value="Mopterin_OxRdtase_4Fe-4S_dom"/>
</dbReference>
<dbReference type="Gene3D" id="2.40.40.20">
    <property type="match status" value="1"/>
</dbReference>
<dbReference type="InterPro" id="IPR019546">
    <property type="entry name" value="TAT_signal_bac_arc"/>
</dbReference>
<evidence type="ECO:0000313" key="13">
    <source>
        <dbReference type="Proteomes" id="UP000050501"/>
    </source>
</evidence>
<dbReference type="EMBL" id="LGCM01000029">
    <property type="protein sequence ID" value="KPL83547.1"/>
    <property type="molecule type" value="Genomic_DNA"/>
</dbReference>
<evidence type="ECO:0000256" key="8">
    <source>
        <dbReference type="ARBA" id="ARBA00023004"/>
    </source>
</evidence>
<keyword evidence="13" id="KW-1185">Reference proteome</keyword>
<dbReference type="STRING" id="229921.ADN01_07430"/>
<name>A0A0P6XIZ1_9CHLR</name>
<dbReference type="SUPFAM" id="SSF50692">
    <property type="entry name" value="ADC-like"/>
    <property type="match status" value="1"/>
</dbReference>
<sequence length="710" mass="75464">MTQKYTRREFIKLSGLTAAAAAVLTGCGPASRYVVRRPYTDMPEYQQTGLSTYFATTCRECPAGCGLIVRTHEGRAIKVEGNPAHPVNRGKVCSRGLTAVQGLYNPDRITGPLQNGSEISWDQAVAQVSEALKADPQGVAFFLGLAPDHLFDLVSELTAALGAPPPVRYGAYGMFDARRTLTEAAKLTFGVPSMPFFDLGESDFILSFGANFLETWVSPLAYARGLSQMRRGKNNARGRLVVIEPRQSVTSGTADLWLAPAPGTEALVAAALANLVAARLGLSLPDDLASVDPKEAAAAAGIAFEKLQEVAAGFASARAPLALPGGSALAHANGLAAARAVLVLNALVKNLGRPGGVFLTPADPAASSFADVQDLVARMNAGKIHTLFIHGVNPVFELPAALGFAAALKKVPQVVSFASFPDETAALSTLVLPDHTLLESWGYQRTLAGADREAYSAAQPVVVPLHNTRAAADVLLSAARQLPTLAAALPYADEVEFLQARLLPLLESRKGFYDAPEILTFWSQWLQYGGWWPQRAGLEAPIVAELYAAAAPLTPPAPLASGELHFYTYPTQLGDGSGANRPWLQETPDPMTTVMWNSWVEIHPETAAKLGIHDDDVVKIVSASGEIEAVAYLYPAIRPDTVAVPFGQGHSALGRYAEGRGANPAALLPLSVNESGDLSFGDTRVSVQPTGQRRPLSRMENRHGVYDHAE</sequence>
<dbReference type="GO" id="GO:0016491">
    <property type="term" value="F:oxidoreductase activity"/>
    <property type="evidence" value="ECO:0007669"/>
    <property type="project" value="UniProtKB-KW"/>
</dbReference>
<evidence type="ECO:0000256" key="7">
    <source>
        <dbReference type="ARBA" id="ARBA00023002"/>
    </source>
</evidence>
<evidence type="ECO:0000313" key="12">
    <source>
        <dbReference type="EMBL" id="KPL83547.1"/>
    </source>
</evidence>
<keyword evidence="7" id="KW-0560">Oxidoreductase</keyword>
<dbReference type="Pfam" id="PF01568">
    <property type="entry name" value="Molydop_binding"/>
    <property type="match status" value="1"/>
</dbReference>
<accession>A0A0P6XIZ1</accession>
<evidence type="ECO:0000256" key="9">
    <source>
        <dbReference type="ARBA" id="ARBA00023014"/>
    </source>
</evidence>
<evidence type="ECO:0000256" key="2">
    <source>
        <dbReference type="ARBA" id="ARBA00010312"/>
    </source>
</evidence>
<gene>
    <name evidence="12" type="ORF">ADN01_07430</name>
</gene>
<dbReference type="Gene3D" id="2.20.25.90">
    <property type="entry name" value="ADC-like domains"/>
    <property type="match status" value="1"/>
</dbReference>
<dbReference type="NCBIfam" id="TIGR01409">
    <property type="entry name" value="TAT_signal_seq"/>
    <property type="match status" value="1"/>
</dbReference>
<evidence type="ECO:0000259" key="11">
    <source>
        <dbReference type="PROSITE" id="PS51669"/>
    </source>
</evidence>
<feature type="domain" description="4Fe-4S Mo/W bis-MGD-type" evidence="11">
    <location>
        <begin position="51"/>
        <end position="107"/>
    </location>
</feature>
<dbReference type="SUPFAM" id="SSF53706">
    <property type="entry name" value="Formate dehydrogenase/DMSO reductase, domains 1-3"/>
    <property type="match status" value="1"/>
</dbReference>
<dbReference type="Gene3D" id="3.40.50.740">
    <property type="match status" value="1"/>
</dbReference>
<evidence type="ECO:0000256" key="3">
    <source>
        <dbReference type="ARBA" id="ARBA00022485"/>
    </source>
</evidence>
<keyword evidence="9" id="KW-0411">Iron-sulfur</keyword>
<dbReference type="InterPro" id="IPR006657">
    <property type="entry name" value="MoPterin_dinucl-bd_dom"/>
</dbReference>
<dbReference type="PROSITE" id="PS51318">
    <property type="entry name" value="TAT"/>
    <property type="match status" value="1"/>
</dbReference>
<dbReference type="GO" id="GO:0043546">
    <property type="term" value="F:molybdopterin cofactor binding"/>
    <property type="evidence" value="ECO:0007669"/>
    <property type="project" value="InterPro"/>
</dbReference>
<dbReference type="PROSITE" id="PS51669">
    <property type="entry name" value="4FE4S_MOW_BIS_MGD"/>
    <property type="match status" value="1"/>
</dbReference>
<evidence type="ECO:0000256" key="4">
    <source>
        <dbReference type="ARBA" id="ARBA00022505"/>
    </source>
</evidence>
<dbReference type="InterPro" id="IPR006655">
    <property type="entry name" value="Mopterin_OxRdtase_prok_CS"/>
</dbReference>
<evidence type="ECO:0000256" key="1">
    <source>
        <dbReference type="ARBA" id="ARBA00001942"/>
    </source>
</evidence>
<dbReference type="Gene3D" id="3.40.228.10">
    <property type="entry name" value="Dimethylsulfoxide Reductase, domain 2"/>
    <property type="match status" value="1"/>
</dbReference>
<dbReference type="PROSITE" id="PS51257">
    <property type="entry name" value="PROKAR_LIPOPROTEIN"/>
    <property type="match status" value="1"/>
</dbReference>
<dbReference type="PANTHER" id="PTHR43742">
    <property type="entry name" value="TRIMETHYLAMINE-N-OXIDE REDUCTASE"/>
    <property type="match status" value="1"/>
</dbReference>
<dbReference type="InterPro" id="IPR006311">
    <property type="entry name" value="TAT_signal"/>
</dbReference>
<evidence type="ECO:0000256" key="10">
    <source>
        <dbReference type="SAM" id="MobiDB-lite"/>
    </source>
</evidence>
<keyword evidence="3" id="KW-0004">4Fe-4S</keyword>
<feature type="region of interest" description="Disordered" evidence="10">
    <location>
        <begin position="680"/>
        <end position="710"/>
    </location>
</feature>
<dbReference type="Pfam" id="PF04879">
    <property type="entry name" value="Molybdop_Fe4S4"/>
    <property type="match status" value="1"/>
</dbReference>
<dbReference type="RefSeq" id="WP_062418782.1">
    <property type="nucleotide sequence ID" value="NZ_DF967974.1"/>
</dbReference>
<comment type="similarity">
    <text evidence="2">Belongs to the prokaryotic molybdopterin-containing oxidoreductase family.</text>
</comment>
<dbReference type="Proteomes" id="UP000050501">
    <property type="component" value="Unassembled WGS sequence"/>
</dbReference>
<keyword evidence="4" id="KW-0500">Molybdenum</keyword>
<dbReference type="InterPro" id="IPR050612">
    <property type="entry name" value="Prok_Mopterin_Oxidored"/>
</dbReference>
<organism evidence="12 13">
    <name type="scientific">Levilinea saccharolytica</name>
    <dbReference type="NCBI Taxonomy" id="229921"/>
    <lineage>
        <taxon>Bacteria</taxon>
        <taxon>Bacillati</taxon>
        <taxon>Chloroflexota</taxon>
        <taxon>Anaerolineae</taxon>
        <taxon>Anaerolineales</taxon>
        <taxon>Anaerolineaceae</taxon>
        <taxon>Levilinea</taxon>
    </lineage>
</organism>
<keyword evidence="8" id="KW-0408">Iron</keyword>
<dbReference type="SMART" id="SM00926">
    <property type="entry name" value="Molybdop_Fe4S4"/>
    <property type="match status" value="1"/>
</dbReference>
<dbReference type="GO" id="GO:0046872">
    <property type="term" value="F:metal ion binding"/>
    <property type="evidence" value="ECO:0007669"/>
    <property type="project" value="UniProtKB-KW"/>
</dbReference>
<comment type="cofactor">
    <cofactor evidence="1">
        <name>Mo-bis(molybdopterin guanine dinucleotide)</name>
        <dbReference type="ChEBI" id="CHEBI:60539"/>
    </cofactor>
</comment>
<reference evidence="12 13" key="1">
    <citation type="submission" date="2015-07" db="EMBL/GenBank/DDBJ databases">
        <title>Genome sequence of Levilinea saccharolytica DSM 16555.</title>
        <authorList>
            <person name="Hemp J."/>
            <person name="Ward L.M."/>
            <person name="Pace L.A."/>
            <person name="Fischer W.W."/>
        </authorList>
    </citation>
    <scope>NUCLEOTIDE SEQUENCE [LARGE SCALE GENOMIC DNA]</scope>
    <source>
        <strain evidence="12 13">KIBI-1</strain>
    </source>
</reference>
<dbReference type="GO" id="GO:0051539">
    <property type="term" value="F:4 iron, 4 sulfur cluster binding"/>
    <property type="evidence" value="ECO:0007669"/>
    <property type="project" value="UniProtKB-KW"/>
</dbReference>
<evidence type="ECO:0000256" key="5">
    <source>
        <dbReference type="ARBA" id="ARBA00022723"/>
    </source>
</evidence>